<name>A0A160V9T3_9ZZZZ</name>
<dbReference type="InterPro" id="IPR029002">
    <property type="entry name" value="PLPC/GPLD1"/>
</dbReference>
<reference evidence="2" key="1">
    <citation type="submission" date="2015-10" db="EMBL/GenBank/DDBJ databases">
        <authorList>
            <person name="Gilbert D.G."/>
        </authorList>
    </citation>
    <scope>NUCLEOTIDE SEQUENCE</scope>
</reference>
<sequence>MHIYLADQVTQQLDRGYIFDHLGSYYLGSTAPDIRAMTRWPREQTHFAPLSVEEVGTGARTMFRMHPELRADMTPASRAFLAGYVAHLAADEVWITSVFRPHFDTAEESRLTDDEVEANIWDRAMQLDFDRQALLQINGDTLPEKWLGCSDHNVSIPFFEDGLLTEWKDRVGRFQVWEFTWDRLKGALNRLYRDDEDVQRTVGKFLEGMPRSLEQVYEKVSEGDVSAYQERALAATIAQVREFVPD</sequence>
<evidence type="ECO:0000313" key="2">
    <source>
        <dbReference type="EMBL" id="CUV02055.1"/>
    </source>
</evidence>
<dbReference type="EMBL" id="FAXA01000170">
    <property type="protein sequence ID" value="CUV02055.1"/>
    <property type="molecule type" value="Genomic_DNA"/>
</dbReference>
<gene>
    <name evidence="2" type="ORF">MGWOODY_Clf437</name>
</gene>
<proteinExistence type="predicted"/>
<dbReference type="Pfam" id="PF00882">
    <property type="entry name" value="Zn_dep_PLPC"/>
    <property type="match status" value="1"/>
</dbReference>
<dbReference type="AlphaFoldDB" id="A0A160V9T3"/>
<organism evidence="2">
    <name type="scientific">hydrothermal vent metagenome</name>
    <dbReference type="NCBI Taxonomy" id="652676"/>
    <lineage>
        <taxon>unclassified sequences</taxon>
        <taxon>metagenomes</taxon>
        <taxon>ecological metagenomes</taxon>
    </lineage>
</organism>
<evidence type="ECO:0000259" key="1">
    <source>
        <dbReference type="Pfam" id="PF00882"/>
    </source>
</evidence>
<accession>A0A160V9T3</accession>
<protein>
    <recommendedName>
        <fullName evidence="1">Phospholipase C/D domain-containing protein</fullName>
    </recommendedName>
</protein>
<feature type="domain" description="Phospholipase C/D" evidence="1">
    <location>
        <begin position="1"/>
        <end position="102"/>
    </location>
</feature>